<evidence type="ECO:0008006" key="3">
    <source>
        <dbReference type="Google" id="ProtNLM"/>
    </source>
</evidence>
<accession>A0ABW8AT29</accession>
<evidence type="ECO:0000313" key="2">
    <source>
        <dbReference type="Proteomes" id="UP001612915"/>
    </source>
</evidence>
<keyword evidence="2" id="KW-1185">Reference proteome</keyword>
<name>A0ABW8AT29_9ACTN</name>
<comment type="caution">
    <text evidence="1">The sequence shown here is derived from an EMBL/GenBank/DDBJ whole genome shotgun (WGS) entry which is preliminary data.</text>
</comment>
<gene>
    <name evidence="1" type="ORF">ACIB24_20950</name>
</gene>
<dbReference type="Proteomes" id="UP001612915">
    <property type="component" value="Unassembled WGS sequence"/>
</dbReference>
<reference evidence="1 2" key="1">
    <citation type="submission" date="2024-10" db="EMBL/GenBank/DDBJ databases">
        <title>The Natural Products Discovery Center: Release of the First 8490 Sequenced Strains for Exploring Actinobacteria Biosynthetic Diversity.</title>
        <authorList>
            <person name="Kalkreuter E."/>
            <person name="Kautsar S.A."/>
            <person name="Yang D."/>
            <person name="Bader C.D."/>
            <person name="Teijaro C.N."/>
            <person name="Fluegel L."/>
            <person name="Davis C.M."/>
            <person name="Simpson J.R."/>
            <person name="Lauterbach L."/>
            <person name="Steele A.D."/>
            <person name="Gui C."/>
            <person name="Meng S."/>
            <person name="Li G."/>
            <person name="Viehrig K."/>
            <person name="Ye F."/>
            <person name="Su P."/>
            <person name="Kiefer A.F."/>
            <person name="Nichols A."/>
            <person name="Cepeda A.J."/>
            <person name="Yan W."/>
            <person name="Fan B."/>
            <person name="Jiang Y."/>
            <person name="Adhikari A."/>
            <person name="Zheng C.-J."/>
            <person name="Schuster L."/>
            <person name="Cowan T.M."/>
            <person name="Smanski M.J."/>
            <person name="Chevrette M.G."/>
            <person name="De Carvalho L.P.S."/>
            <person name="Shen B."/>
        </authorList>
    </citation>
    <scope>NUCLEOTIDE SEQUENCE [LARGE SCALE GENOMIC DNA]</scope>
    <source>
        <strain evidence="1 2">NPDC049639</strain>
    </source>
</reference>
<dbReference type="RefSeq" id="WP_398284146.1">
    <property type="nucleotide sequence ID" value="NZ_JBITLV010000008.1"/>
</dbReference>
<dbReference type="EMBL" id="JBITLV010000008">
    <property type="protein sequence ID" value="MFI7589542.1"/>
    <property type="molecule type" value="Genomic_DNA"/>
</dbReference>
<proteinExistence type="predicted"/>
<sequence>MSGSVRMRAPEVTSALLGRLFERAGAGRVEVVRLTDEELAVLDGPQSDHVAPLPWLSALPETEQETARTVAARSLAVRGVARPSAIDETTGDVVLAVDGDTHAVLAARRSSSGFVIAERRSDQESITHVLYVQGAAGVVDETVNQAGLHVFSAGPTAPAVDALVAFLDPAGVATTDGPAEEVDLGAAASGVLPEAEADVLLVAVLVVVTAGPDGRAEQRRLTVMTKQDEVRLAEAGTGEAGRPAALIRSVGPETLRDRVQELVSQAASTPDPS</sequence>
<organism evidence="1 2">
    <name type="scientific">Spongisporangium articulatum</name>
    <dbReference type="NCBI Taxonomy" id="3362603"/>
    <lineage>
        <taxon>Bacteria</taxon>
        <taxon>Bacillati</taxon>
        <taxon>Actinomycetota</taxon>
        <taxon>Actinomycetes</taxon>
        <taxon>Kineosporiales</taxon>
        <taxon>Kineosporiaceae</taxon>
        <taxon>Spongisporangium</taxon>
    </lineage>
</organism>
<protein>
    <recommendedName>
        <fullName evidence="3">ESX secretion-associated protein EspG</fullName>
    </recommendedName>
</protein>
<evidence type="ECO:0000313" key="1">
    <source>
        <dbReference type="EMBL" id="MFI7589542.1"/>
    </source>
</evidence>